<dbReference type="Gene3D" id="1.10.472.60">
    <property type="entry name" value="putative protein disulfide isomerase domain"/>
    <property type="match status" value="1"/>
</dbReference>
<dbReference type="GO" id="GO:0005737">
    <property type="term" value="C:cytoplasm"/>
    <property type="evidence" value="ECO:0007669"/>
    <property type="project" value="UniProtKB-SubCell"/>
</dbReference>
<dbReference type="HAMAP" id="MF_02245">
    <property type="entry name" value="Adapter_SpxH"/>
    <property type="match status" value="1"/>
</dbReference>
<comment type="function">
    <text evidence="2">Adapter protein required for efficient degradation of Spx by ClpXP under non-stress conditions. Interaction with Spx stabilizes Spx and exposes the C-terminus of Spx for recognition and proteolysis by ClpXP.</text>
</comment>
<dbReference type="PANTHER" id="PTHR13887:SF47">
    <property type="entry name" value="CLPXP ADAPTER PROTEIN SPXH"/>
    <property type="match status" value="1"/>
</dbReference>
<dbReference type="PANTHER" id="PTHR13887">
    <property type="entry name" value="GLUTATHIONE S-TRANSFERASE KAPPA"/>
    <property type="match status" value="1"/>
</dbReference>
<evidence type="ECO:0000313" key="4">
    <source>
        <dbReference type="Proteomes" id="UP000448867"/>
    </source>
</evidence>
<comment type="subunit">
    <text evidence="2">Interacts with Spx.</text>
</comment>
<evidence type="ECO:0000313" key="3">
    <source>
        <dbReference type="EMBL" id="MRX73624.1"/>
    </source>
</evidence>
<proteinExistence type="inferred from homology"/>
<dbReference type="RefSeq" id="WP_154309094.1">
    <property type="nucleotide sequence ID" value="NZ_WKKI01000039.1"/>
</dbReference>
<dbReference type="OrthoDB" id="9813770at2"/>
<keyword evidence="1 2" id="KW-0963">Cytoplasm</keyword>
<keyword evidence="4" id="KW-1185">Reference proteome</keyword>
<reference evidence="3 4" key="1">
    <citation type="submission" date="2019-11" db="EMBL/GenBank/DDBJ databases">
        <title>Bacillus lacus genome.</title>
        <authorList>
            <person name="Allen C.J."/>
            <person name="Newman J.D."/>
        </authorList>
    </citation>
    <scope>NUCLEOTIDE SEQUENCE [LARGE SCALE GENOMIC DNA]</scope>
    <source>
        <strain evidence="3 4">KCTC 33946</strain>
    </source>
</reference>
<organism evidence="3 4">
    <name type="scientific">Metabacillus lacus</name>
    <dbReference type="NCBI Taxonomy" id="1983721"/>
    <lineage>
        <taxon>Bacteria</taxon>
        <taxon>Bacillati</taxon>
        <taxon>Bacillota</taxon>
        <taxon>Bacilli</taxon>
        <taxon>Bacillales</taxon>
        <taxon>Bacillaceae</taxon>
        <taxon>Metabacillus</taxon>
    </lineage>
</organism>
<comment type="caution">
    <text evidence="3">The sequence shown here is derived from an EMBL/GenBank/DDBJ whole genome shotgun (WGS) entry which is preliminary data.</text>
</comment>
<comment type="subcellular location">
    <subcellularLocation>
        <location evidence="2">Cytoplasm</location>
    </subcellularLocation>
</comment>
<dbReference type="EMBL" id="WKKI01000039">
    <property type="protein sequence ID" value="MRX73624.1"/>
    <property type="molecule type" value="Genomic_DNA"/>
</dbReference>
<comment type="similarity">
    <text evidence="2">Belongs to the SpxH family.</text>
</comment>
<dbReference type="InterPro" id="IPR046404">
    <property type="entry name" value="Adapter_SpxH"/>
</dbReference>
<protein>
    <recommendedName>
        <fullName evidence="2">ClpXP adapter protein SpxH</fullName>
    </recommendedName>
</protein>
<gene>
    <name evidence="2" type="primary">spxH</name>
    <name evidence="3" type="ORF">GJU40_15885</name>
</gene>
<dbReference type="AlphaFoldDB" id="A0A7X2M128"/>
<accession>A0A7X2M128</accession>
<dbReference type="Proteomes" id="UP000448867">
    <property type="component" value="Unassembled WGS sequence"/>
</dbReference>
<dbReference type="InterPro" id="IPR036249">
    <property type="entry name" value="Thioredoxin-like_sf"/>
</dbReference>
<dbReference type="SUPFAM" id="SSF52833">
    <property type="entry name" value="Thioredoxin-like"/>
    <property type="match status" value="1"/>
</dbReference>
<evidence type="ECO:0000256" key="1">
    <source>
        <dbReference type="ARBA" id="ARBA00022490"/>
    </source>
</evidence>
<name>A0A7X2M128_9BACI</name>
<dbReference type="CDD" id="cd03025">
    <property type="entry name" value="DsbA_FrnE_like"/>
    <property type="match status" value="1"/>
</dbReference>
<evidence type="ECO:0000256" key="2">
    <source>
        <dbReference type="HAMAP-Rule" id="MF_02245"/>
    </source>
</evidence>
<dbReference type="Pfam" id="PF13743">
    <property type="entry name" value="Thioredoxin_5"/>
    <property type="match status" value="1"/>
</dbReference>
<sequence length="287" mass="33106">MTFSSEKKQTCHFFSHCHGDPKKPLEIYMFIDPLSPDCWALEPVIKKLQIQYGRFFTLRHILSGRLETLNSASGKAPEKLRLQHTKKNCEGSLWGDNKFSSPYISSLAIKAAELQGRKAGLNFLRKLQEVLFIEEQNVTTQQVLLEIASSIGLETEEFISDILSASASKALQCDFNITSEMEVHEVPTIAFFNERVDDEGIKITGFYHYDLYKEILFEMLGDIPRPSETPPLIHFLQYFKFVSTSEIASVYNMTYEEADRELKKYLLARKVERIPVSKGTYWKFMQM</sequence>
<dbReference type="Gene3D" id="3.40.30.10">
    <property type="entry name" value="Glutaredoxin"/>
    <property type="match status" value="1"/>
</dbReference>